<accession>A0A941D1H2</accession>
<comment type="similarity">
    <text evidence="10">Belongs to the glycosyltransferase 28 family. MurG subfamily.</text>
</comment>
<evidence type="ECO:0000313" key="14">
    <source>
        <dbReference type="Proteomes" id="UP000622580"/>
    </source>
</evidence>
<keyword evidence="2 10" id="KW-0132">Cell division</keyword>
<dbReference type="Gene3D" id="3.40.50.2000">
    <property type="entry name" value="Glycogen Phosphorylase B"/>
    <property type="match status" value="2"/>
</dbReference>
<dbReference type="HAMAP" id="MF_00033">
    <property type="entry name" value="MurG"/>
    <property type="match status" value="1"/>
</dbReference>
<reference evidence="13" key="1">
    <citation type="submission" date="2021-04" db="EMBL/GenBank/DDBJ databases">
        <title>Draft genome assembly of strain Phenylobacterium sp. 20VBR1 using MiniION and Illumina platforms.</title>
        <authorList>
            <person name="Thomas F.A."/>
            <person name="Krishnan K.P."/>
            <person name="Sinha R.K."/>
        </authorList>
    </citation>
    <scope>NUCLEOTIDE SEQUENCE</scope>
    <source>
        <strain evidence="13">20VBR1</strain>
    </source>
</reference>
<comment type="caution">
    <text evidence="13">The sequence shown here is derived from an EMBL/GenBank/DDBJ whole genome shotgun (WGS) entry which is preliminary data.</text>
</comment>
<feature type="binding site" evidence="10">
    <location>
        <position position="295"/>
    </location>
    <ligand>
        <name>UDP-N-acetyl-alpha-D-glucosamine</name>
        <dbReference type="ChEBI" id="CHEBI:57705"/>
    </ligand>
</feature>
<evidence type="ECO:0000259" key="11">
    <source>
        <dbReference type="Pfam" id="PF03033"/>
    </source>
</evidence>
<keyword evidence="9 10" id="KW-0961">Cell wall biogenesis/degradation</keyword>
<keyword evidence="6 10" id="KW-0573">Peptidoglycan synthesis</keyword>
<evidence type="ECO:0000259" key="12">
    <source>
        <dbReference type="Pfam" id="PF04101"/>
    </source>
</evidence>
<dbReference type="GO" id="GO:0051301">
    <property type="term" value="P:cell division"/>
    <property type="evidence" value="ECO:0007669"/>
    <property type="project" value="UniProtKB-KW"/>
</dbReference>
<feature type="domain" description="Glycosyl transferase family 28 C-terminal" evidence="12">
    <location>
        <begin position="188"/>
        <end position="354"/>
    </location>
</feature>
<dbReference type="EC" id="2.4.1.227" evidence="10"/>
<feature type="binding site" evidence="10">
    <location>
        <position position="166"/>
    </location>
    <ligand>
        <name>UDP-N-acetyl-alpha-D-glucosamine</name>
        <dbReference type="ChEBI" id="CHEBI:57705"/>
    </ligand>
</feature>
<feature type="domain" description="Glycosyltransferase family 28 N-terminal" evidence="11">
    <location>
        <begin position="6"/>
        <end position="141"/>
    </location>
</feature>
<feature type="binding site" evidence="10">
    <location>
        <position position="194"/>
    </location>
    <ligand>
        <name>UDP-N-acetyl-alpha-D-glucosamine</name>
        <dbReference type="ChEBI" id="CHEBI:57705"/>
    </ligand>
</feature>
<comment type="function">
    <text evidence="10">Cell wall formation. Catalyzes the transfer of a GlcNAc subunit on undecaprenyl-pyrophosphoryl-MurNAc-pentapeptide (lipid intermediate I) to form undecaprenyl-pyrophosphoryl-MurNAc-(pentapeptide)GlcNAc (lipid intermediate II).</text>
</comment>
<keyword evidence="7 10" id="KW-0472">Membrane</keyword>
<dbReference type="GO" id="GO:0050511">
    <property type="term" value="F:undecaprenyldiphospho-muramoylpentapeptide beta-N-acetylglucosaminyltransferase activity"/>
    <property type="evidence" value="ECO:0007669"/>
    <property type="project" value="UniProtKB-UniRule"/>
</dbReference>
<comment type="subcellular location">
    <subcellularLocation>
        <location evidence="10">Cell membrane</location>
        <topology evidence="10">Peripheral membrane protein</topology>
        <orientation evidence="10">Cytoplasmic side</orientation>
    </subcellularLocation>
</comment>
<dbReference type="AlphaFoldDB" id="A0A941D1H2"/>
<dbReference type="SUPFAM" id="SSF53756">
    <property type="entry name" value="UDP-Glycosyltransferase/glycogen phosphorylase"/>
    <property type="match status" value="1"/>
</dbReference>
<evidence type="ECO:0000313" key="13">
    <source>
        <dbReference type="EMBL" id="MBR7620540.1"/>
    </source>
</evidence>
<dbReference type="GO" id="GO:0071555">
    <property type="term" value="P:cell wall organization"/>
    <property type="evidence" value="ECO:0007669"/>
    <property type="project" value="UniProtKB-KW"/>
</dbReference>
<dbReference type="PANTHER" id="PTHR21015:SF22">
    <property type="entry name" value="GLYCOSYLTRANSFERASE"/>
    <property type="match status" value="1"/>
</dbReference>
<keyword evidence="3 10" id="KW-0328">Glycosyltransferase</keyword>
<keyword evidence="4 10" id="KW-0808">Transferase</keyword>
<name>A0A941D1H2_9CAUL</name>
<evidence type="ECO:0000256" key="3">
    <source>
        <dbReference type="ARBA" id="ARBA00022676"/>
    </source>
</evidence>
<evidence type="ECO:0000256" key="8">
    <source>
        <dbReference type="ARBA" id="ARBA00023306"/>
    </source>
</evidence>
<dbReference type="InterPro" id="IPR004276">
    <property type="entry name" value="GlycoTrans_28_N"/>
</dbReference>
<protein>
    <recommendedName>
        <fullName evidence="10">UDP-N-acetylglucosamine--N-acetylmuramyl-(pentapeptide) pyrophosphoryl-undecaprenol N-acetylglucosamine transferase</fullName>
        <ecNumber evidence="10">2.4.1.227</ecNumber>
    </recommendedName>
    <alternativeName>
        <fullName evidence="10">Undecaprenyl-PP-MurNAc-pentapeptide-UDPGlcNAc GlcNAc transferase</fullName>
    </alternativeName>
</protein>
<dbReference type="CDD" id="cd03785">
    <property type="entry name" value="GT28_MurG"/>
    <property type="match status" value="1"/>
</dbReference>
<dbReference type="GO" id="GO:0005975">
    <property type="term" value="P:carbohydrate metabolic process"/>
    <property type="evidence" value="ECO:0007669"/>
    <property type="project" value="InterPro"/>
</dbReference>
<comment type="pathway">
    <text evidence="10">Cell wall biogenesis; peptidoglycan biosynthesis.</text>
</comment>
<evidence type="ECO:0000256" key="4">
    <source>
        <dbReference type="ARBA" id="ARBA00022679"/>
    </source>
</evidence>
<evidence type="ECO:0000256" key="1">
    <source>
        <dbReference type="ARBA" id="ARBA00022475"/>
    </source>
</evidence>
<dbReference type="RefSeq" id="WP_215341273.1">
    <property type="nucleotide sequence ID" value="NZ_JAGSGD010000001.1"/>
</dbReference>
<dbReference type="PANTHER" id="PTHR21015">
    <property type="entry name" value="UDP-N-ACETYLGLUCOSAMINE--N-ACETYLMURAMYL-(PENTAPEPTIDE) PYROPHOSPHORYL-UNDECAPRENOL N-ACETYLGLUCOSAMINE TRANSFERASE 1"/>
    <property type="match status" value="1"/>
</dbReference>
<dbReference type="GO" id="GO:0008360">
    <property type="term" value="P:regulation of cell shape"/>
    <property type="evidence" value="ECO:0007669"/>
    <property type="project" value="UniProtKB-KW"/>
</dbReference>
<sequence length="365" mass="38779">MRKIAVVAAGGTGGHLFPAQALSEALIARGWRIVLASDERVAAFAESFPAEERIGLSARTYKPRDPVGMALAGLSILRGVMQARAAFRRIKPDVVIGFGGYPSVPGLLAGITLNLPTVMHEQNSVMGRANRRLVSHVKAVACAFPMLQKAPPKVAASAVVVGNPVRPEIRALYEVAYTPPTDDGPIHVLITGGSQGARLLSELMPEAIRTLPEALRLRLKVQQQTRAENMDQARKVYADALVDAEIAPFFRDMAGRLKAAHLVIGRAGAGTVCEFAIAGKPAILIPLAIALDDDQGQNAQVMVDAHGAQMAREHQLTVDSMANALEKLLTNPERLARMAAGARSIAKPDAAERLADLVEKTAAGK</sequence>
<evidence type="ECO:0000256" key="10">
    <source>
        <dbReference type="HAMAP-Rule" id="MF_00033"/>
    </source>
</evidence>
<dbReference type="InterPro" id="IPR006009">
    <property type="entry name" value="GlcNAc_MurG"/>
</dbReference>
<dbReference type="Proteomes" id="UP000622580">
    <property type="component" value="Unassembled WGS sequence"/>
</dbReference>
<keyword evidence="14" id="KW-1185">Reference proteome</keyword>
<gene>
    <name evidence="10 13" type="primary">murG</name>
    <name evidence="13" type="ORF">JKL49_14190</name>
</gene>
<keyword evidence="5 10" id="KW-0133">Cell shape</keyword>
<comment type="caution">
    <text evidence="10">Lacks conserved residue(s) required for the propagation of feature annotation.</text>
</comment>
<evidence type="ECO:0000256" key="5">
    <source>
        <dbReference type="ARBA" id="ARBA00022960"/>
    </source>
</evidence>
<evidence type="ECO:0000256" key="2">
    <source>
        <dbReference type="ARBA" id="ARBA00022618"/>
    </source>
</evidence>
<dbReference type="EMBL" id="JAGSGD010000001">
    <property type="protein sequence ID" value="MBR7620540.1"/>
    <property type="molecule type" value="Genomic_DNA"/>
</dbReference>
<evidence type="ECO:0000256" key="7">
    <source>
        <dbReference type="ARBA" id="ARBA00023136"/>
    </source>
</evidence>
<dbReference type="NCBIfam" id="TIGR01133">
    <property type="entry name" value="murG"/>
    <property type="match status" value="1"/>
</dbReference>
<dbReference type="Pfam" id="PF03033">
    <property type="entry name" value="Glyco_transf_28"/>
    <property type="match status" value="1"/>
</dbReference>
<evidence type="ECO:0000256" key="9">
    <source>
        <dbReference type="ARBA" id="ARBA00023316"/>
    </source>
</evidence>
<comment type="catalytic activity">
    <reaction evidence="10">
        <text>di-trans,octa-cis-undecaprenyl diphospho-N-acetyl-alpha-D-muramoyl-L-alanyl-D-glutamyl-meso-2,6-diaminopimeloyl-D-alanyl-D-alanine + UDP-N-acetyl-alpha-D-glucosamine = di-trans,octa-cis-undecaprenyl diphospho-[N-acetyl-alpha-D-glucosaminyl-(1-&gt;4)]-N-acetyl-alpha-D-muramoyl-L-alanyl-D-glutamyl-meso-2,6-diaminopimeloyl-D-alanyl-D-alanine + UDP + H(+)</text>
        <dbReference type="Rhea" id="RHEA:31227"/>
        <dbReference type="ChEBI" id="CHEBI:15378"/>
        <dbReference type="ChEBI" id="CHEBI:57705"/>
        <dbReference type="ChEBI" id="CHEBI:58223"/>
        <dbReference type="ChEBI" id="CHEBI:61387"/>
        <dbReference type="ChEBI" id="CHEBI:61388"/>
        <dbReference type="EC" id="2.4.1.227"/>
    </reaction>
</comment>
<evidence type="ECO:0000256" key="6">
    <source>
        <dbReference type="ARBA" id="ARBA00022984"/>
    </source>
</evidence>
<keyword evidence="1 10" id="KW-1003">Cell membrane</keyword>
<dbReference type="InterPro" id="IPR007235">
    <property type="entry name" value="Glyco_trans_28_C"/>
</dbReference>
<dbReference type="GO" id="GO:0005886">
    <property type="term" value="C:plasma membrane"/>
    <property type="evidence" value="ECO:0007669"/>
    <property type="project" value="UniProtKB-SubCell"/>
</dbReference>
<organism evidence="13 14">
    <name type="scientific">Phenylobacterium glaciei</name>
    <dbReference type="NCBI Taxonomy" id="2803784"/>
    <lineage>
        <taxon>Bacteria</taxon>
        <taxon>Pseudomonadati</taxon>
        <taxon>Pseudomonadota</taxon>
        <taxon>Alphaproteobacteria</taxon>
        <taxon>Caulobacterales</taxon>
        <taxon>Caulobacteraceae</taxon>
        <taxon>Phenylobacterium</taxon>
    </lineage>
</organism>
<dbReference type="GO" id="GO:0009252">
    <property type="term" value="P:peptidoglycan biosynthetic process"/>
    <property type="evidence" value="ECO:0007669"/>
    <property type="project" value="UniProtKB-UniRule"/>
</dbReference>
<feature type="binding site" evidence="10">
    <location>
        <begin position="12"/>
        <end position="14"/>
    </location>
    <ligand>
        <name>UDP-N-acetyl-alpha-D-glucosamine</name>
        <dbReference type="ChEBI" id="CHEBI:57705"/>
    </ligand>
</feature>
<proteinExistence type="inferred from homology"/>
<feature type="binding site" evidence="10">
    <location>
        <position position="123"/>
    </location>
    <ligand>
        <name>UDP-N-acetyl-alpha-D-glucosamine</name>
        <dbReference type="ChEBI" id="CHEBI:57705"/>
    </ligand>
</feature>
<keyword evidence="8 10" id="KW-0131">Cell cycle</keyword>
<dbReference type="Pfam" id="PF04101">
    <property type="entry name" value="Glyco_tran_28_C"/>
    <property type="match status" value="1"/>
</dbReference>